<protein>
    <submittedName>
        <fullName evidence="7">CidA/LrgA family protein</fullName>
    </submittedName>
</protein>
<evidence type="ECO:0000256" key="1">
    <source>
        <dbReference type="ARBA" id="ARBA00004651"/>
    </source>
</evidence>
<name>A0A2U8VRH3_9HYPH</name>
<organism evidence="7 8">
    <name type="scientific">Methylobacterium radiodurans</name>
    <dbReference type="NCBI Taxonomy" id="2202828"/>
    <lineage>
        <taxon>Bacteria</taxon>
        <taxon>Pseudomonadati</taxon>
        <taxon>Pseudomonadota</taxon>
        <taxon>Alphaproteobacteria</taxon>
        <taxon>Hyphomicrobiales</taxon>
        <taxon>Methylobacteriaceae</taxon>
        <taxon>Methylobacterium</taxon>
    </lineage>
</organism>
<keyword evidence="3 6" id="KW-0812">Transmembrane</keyword>
<dbReference type="RefSeq" id="WP_109951141.1">
    <property type="nucleotide sequence ID" value="NZ_CP029551.1"/>
</dbReference>
<keyword evidence="8" id="KW-1185">Reference proteome</keyword>
<dbReference type="EMBL" id="CP029551">
    <property type="protein sequence ID" value="AWN36031.1"/>
    <property type="molecule type" value="Genomic_DNA"/>
</dbReference>
<dbReference type="InterPro" id="IPR005538">
    <property type="entry name" value="LrgA/CidA"/>
</dbReference>
<dbReference type="PANTHER" id="PTHR33931">
    <property type="entry name" value="HOLIN-LIKE PROTEIN CIDA-RELATED"/>
    <property type="match status" value="1"/>
</dbReference>
<keyword evidence="2" id="KW-1003">Cell membrane</keyword>
<evidence type="ECO:0000256" key="3">
    <source>
        <dbReference type="ARBA" id="ARBA00022692"/>
    </source>
</evidence>
<evidence type="ECO:0000256" key="5">
    <source>
        <dbReference type="ARBA" id="ARBA00023136"/>
    </source>
</evidence>
<reference evidence="7 8" key="1">
    <citation type="submission" date="2018-05" db="EMBL/GenBank/DDBJ databases">
        <title>Complete Genome Sequence of Methylobacterium sp. 17Sr1-43.</title>
        <authorList>
            <person name="Srinivasan S."/>
        </authorList>
    </citation>
    <scope>NUCLEOTIDE SEQUENCE [LARGE SCALE GENOMIC DNA]</scope>
    <source>
        <strain evidence="7 8">17Sr1-43</strain>
    </source>
</reference>
<dbReference type="Pfam" id="PF03788">
    <property type="entry name" value="LrgA"/>
    <property type="match status" value="1"/>
</dbReference>
<sequence>MIASLTLILLAQLAGEALARGAGLPVPGPVIGMALLLAFLVLRDRGPRPLLRLMPKPLLDGTLEGTGRGLLANLSLMFVPAGAGIVGRLDVVQAQGLKLALVIVVSTGAALVATVLAFVGMQRLLDRGRAR</sequence>
<proteinExistence type="predicted"/>
<gene>
    <name evidence="7" type="ORF">DK427_10085</name>
</gene>
<comment type="subcellular location">
    <subcellularLocation>
        <location evidence="1">Cell membrane</location>
        <topology evidence="1">Multi-pass membrane protein</topology>
    </subcellularLocation>
</comment>
<keyword evidence="5 6" id="KW-0472">Membrane</keyword>
<evidence type="ECO:0000313" key="7">
    <source>
        <dbReference type="EMBL" id="AWN36031.1"/>
    </source>
</evidence>
<evidence type="ECO:0000256" key="6">
    <source>
        <dbReference type="SAM" id="Phobius"/>
    </source>
</evidence>
<evidence type="ECO:0000256" key="4">
    <source>
        <dbReference type="ARBA" id="ARBA00022989"/>
    </source>
</evidence>
<accession>A0A2U8VRH3</accession>
<evidence type="ECO:0000313" key="8">
    <source>
        <dbReference type="Proteomes" id="UP000246058"/>
    </source>
</evidence>
<feature type="transmembrane region" description="Helical" evidence="6">
    <location>
        <begin position="29"/>
        <end position="46"/>
    </location>
</feature>
<dbReference type="GO" id="GO:0005886">
    <property type="term" value="C:plasma membrane"/>
    <property type="evidence" value="ECO:0007669"/>
    <property type="project" value="UniProtKB-SubCell"/>
</dbReference>
<dbReference type="OrthoDB" id="385012at2"/>
<feature type="transmembrane region" description="Helical" evidence="6">
    <location>
        <begin position="67"/>
        <end position="87"/>
    </location>
</feature>
<dbReference type="PANTHER" id="PTHR33931:SF2">
    <property type="entry name" value="HOLIN-LIKE PROTEIN CIDA"/>
    <property type="match status" value="1"/>
</dbReference>
<dbReference type="KEGG" id="meti:DK427_10085"/>
<dbReference type="AlphaFoldDB" id="A0A2U8VRH3"/>
<feature type="transmembrane region" description="Helical" evidence="6">
    <location>
        <begin position="99"/>
        <end position="121"/>
    </location>
</feature>
<evidence type="ECO:0000256" key="2">
    <source>
        <dbReference type="ARBA" id="ARBA00022475"/>
    </source>
</evidence>
<dbReference type="Proteomes" id="UP000246058">
    <property type="component" value="Chromosome"/>
</dbReference>
<keyword evidence="4 6" id="KW-1133">Transmembrane helix</keyword>